<proteinExistence type="predicted"/>
<organism evidence="2 3">
    <name type="scientific">Edaphobacter dinghuensis</name>
    <dbReference type="NCBI Taxonomy" id="1560005"/>
    <lineage>
        <taxon>Bacteria</taxon>
        <taxon>Pseudomonadati</taxon>
        <taxon>Acidobacteriota</taxon>
        <taxon>Terriglobia</taxon>
        <taxon>Terriglobales</taxon>
        <taxon>Acidobacteriaceae</taxon>
        <taxon>Edaphobacter</taxon>
    </lineage>
</organism>
<name>A0A917HA10_9BACT</name>
<dbReference type="Gene3D" id="3.90.1150.200">
    <property type="match status" value="1"/>
</dbReference>
<dbReference type="AlphaFoldDB" id="A0A917HA10"/>
<comment type="caution">
    <text evidence="2">The sequence shown here is derived from an EMBL/GenBank/DDBJ whole genome shotgun (WGS) entry which is preliminary data.</text>
</comment>
<dbReference type="EMBL" id="BMGT01000002">
    <property type="protein sequence ID" value="GGG72118.1"/>
    <property type="molecule type" value="Genomic_DNA"/>
</dbReference>
<accession>A0A917HA10</accession>
<dbReference type="Proteomes" id="UP000647241">
    <property type="component" value="Unassembled WGS sequence"/>
</dbReference>
<dbReference type="SUPFAM" id="SSF159888">
    <property type="entry name" value="YdhG-like"/>
    <property type="match status" value="1"/>
</dbReference>
<sequence>MKKTIPAESASVLIDAKIKELNDWRGKTLAKVRAIIHAADPEIVEEWKWMGTPIFSHGGIICTGETYKSVVKMTFAKGASLEDPSGLFNSSLEGNVRRAIDIRESDKIDEVALKQLIRDAVALNLEGKSKPKFRQASTKRID</sequence>
<reference evidence="2" key="2">
    <citation type="submission" date="2020-09" db="EMBL/GenBank/DDBJ databases">
        <authorList>
            <person name="Sun Q."/>
            <person name="Zhou Y."/>
        </authorList>
    </citation>
    <scope>NUCLEOTIDE SEQUENCE</scope>
    <source>
        <strain evidence="2">CGMCC 1.12997</strain>
    </source>
</reference>
<keyword evidence="3" id="KW-1185">Reference proteome</keyword>
<evidence type="ECO:0000313" key="3">
    <source>
        <dbReference type="Proteomes" id="UP000647241"/>
    </source>
</evidence>
<protein>
    <recommendedName>
        <fullName evidence="1">YdhG-like domain-containing protein</fullName>
    </recommendedName>
</protein>
<reference evidence="2" key="1">
    <citation type="journal article" date="2014" name="Int. J. Syst. Evol. Microbiol.">
        <title>Complete genome sequence of Corynebacterium casei LMG S-19264T (=DSM 44701T), isolated from a smear-ripened cheese.</title>
        <authorList>
            <consortium name="US DOE Joint Genome Institute (JGI-PGF)"/>
            <person name="Walter F."/>
            <person name="Albersmeier A."/>
            <person name="Kalinowski J."/>
            <person name="Ruckert C."/>
        </authorList>
    </citation>
    <scope>NUCLEOTIDE SEQUENCE</scope>
    <source>
        <strain evidence="2">CGMCC 1.12997</strain>
    </source>
</reference>
<evidence type="ECO:0000259" key="1">
    <source>
        <dbReference type="Pfam" id="PF08818"/>
    </source>
</evidence>
<dbReference type="Pfam" id="PF08818">
    <property type="entry name" value="DUF1801"/>
    <property type="match status" value="1"/>
</dbReference>
<gene>
    <name evidence="2" type="ORF">GCM10011585_13020</name>
</gene>
<dbReference type="RefSeq" id="WP_188553392.1">
    <property type="nucleotide sequence ID" value="NZ_BMGT01000002.1"/>
</dbReference>
<dbReference type="InterPro" id="IPR014922">
    <property type="entry name" value="YdhG-like"/>
</dbReference>
<evidence type="ECO:0000313" key="2">
    <source>
        <dbReference type="EMBL" id="GGG72118.1"/>
    </source>
</evidence>
<feature type="domain" description="YdhG-like" evidence="1">
    <location>
        <begin position="26"/>
        <end position="121"/>
    </location>
</feature>